<keyword evidence="4" id="KW-1185">Reference proteome</keyword>
<dbReference type="OrthoDB" id="9809197at2"/>
<evidence type="ECO:0000256" key="1">
    <source>
        <dbReference type="ARBA" id="ARBA00008164"/>
    </source>
</evidence>
<dbReference type="Proteomes" id="UP000054010">
    <property type="component" value="Unassembled WGS sequence"/>
</dbReference>
<dbReference type="GO" id="GO:0005886">
    <property type="term" value="C:plasma membrane"/>
    <property type="evidence" value="ECO:0007669"/>
    <property type="project" value="InterPro"/>
</dbReference>
<dbReference type="PANTHER" id="PTHR10264">
    <property type="entry name" value="BAND 7 PROTEIN-RELATED"/>
    <property type="match status" value="1"/>
</dbReference>
<dbReference type="EMBL" id="ADVR01000092">
    <property type="protein sequence ID" value="EFO80039.1"/>
    <property type="molecule type" value="Genomic_DNA"/>
</dbReference>
<dbReference type="InterPro" id="IPR036013">
    <property type="entry name" value="Band_7/SPFH_dom_sf"/>
</dbReference>
<dbReference type="SMART" id="SM00244">
    <property type="entry name" value="PHB"/>
    <property type="match status" value="1"/>
</dbReference>
<evidence type="ECO:0000313" key="3">
    <source>
        <dbReference type="EMBL" id="EFO80039.1"/>
    </source>
</evidence>
<dbReference type="eggNOG" id="COG0330">
    <property type="taxonomic scope" value="Bacteria"/>
</dbReference>
<dbReference type="STRING" id="765420.OSCT_2124"/>
<dbReference type="GO" id="GO:0098552">
    <property type="term" value="C:side of membrane"/>
    <property type="evidence" value="ECO:0007669"/>
    <property type="project" value="UniProtKB-ARBA"/>
</dbReference>
<dbReference type="InterPro" id="IPR001107">
    <property type="entry name" value="Band_7"/>
</dbReference>
<protein>
    <submittedName>
        <fullName evidence="3">Band 7 protein</fullName>
    </submittedName>
</protein>
<feature type="domain" description="Band 7" evidence="2">
    <location>
        <begin position="23"/>
        <end position="180"/>
    </location>
</feature>
<organism evidence="3 4">
    <name type="scientific">Oscillochloris trichoides DG-6</name>
    <dbReference type="NCBI Taxonomy" id="765420"/>
    <lineage>
        <taxon>Bacteria</taxon>
        <taxon>Bacillati</taxon>
        <taxon>Chloroflexota</taxon>
        <taxon>Chloroflexia</taxon>
        <taxon>Chloroflexales</taxon>
        <taxon>Chloroflexineae</taxon>
        <taxon>Oscillochloridaceae</taxon>
        <taxon>Oscillochloris</taxon>
    </lineage>
</organism>
<dbReference type="InterPro" id="IPR001972">
    <property type="entry name" value="Stomatin_HflK_fam"/>
</dbReference>
<sequence length="270" mass="30393">MGPAIFLSCLALLAFIVLMVLLSAIKIVPEYERGVIFRLGRLIGARGPGLFLVIPVFERMVRVDTRTITMDVPVQEVITLDNVTIKVNAVLYFQVINPNWAVTKVMDYIRATMQISQTTLRSVVGQVELDELLAQREKINQKLQQIIDEQTEPWGIKVTIVEVKDVELPQNMQRAMAKQAEAEREKRAKLIHAEGELQASRALADAADIIAKEPVTLQLRYLQTLTEIAVEKNSTIIFPLPIDTIRPFVDAISRGEKVEPAQSQPTRRLD</sequence>
<accession>E1IFM3</accession>
<dbReference type="AlphaFoldDB" id="E1IFM3"/>
<gene>
    <name evidence="3" type="ORF">OSCT_2124</name>
</gene>
<reference evidence="3 4" key="1">
    <citation type="journal article" date="2011" name="J. Bacteriol.">
        <title>Draft genome sequence of the anoxygenic filamentous phototrophic bacterium Oscillochloris trichoides subsp. DG-6.</title>
        <authorList>
            <person name="Kuznetsov B.B."/>
            <person name="Ivanovsky R.N."/>
            <person name="Keppen O.I."/>
            <person name="Sukhacheva M.V."/>
            <person name="Bumazhkin B.K."/>
            <person name="Patutina E.O."/>
            <person name="Beletsky A.V."/>
            <person name="Mardanov A.V."/>
            <person name="Baslerov R.V."/>
            <person name="Panteleeva A.N."/>
            <person name="Kolganova T.V."/>
            <person name="Ravin N.V."/>
            <person name="Skryabin K.G."/>
        </authorList>
    </citation>
    <scope>NUCLEOTIDE SEQUENCE [LARGE SCALE GENOMIC DNA]</scope>
    <source>
        <strain evidence="3 4">DG-6</strain>
    </source>
</reference>
<proteinExistence type="inferred from homology"/>
<evidence type="ECO:0000259" key="2">
    <source>
        <dbReference type="SMART" id="SM00244"/>
    </source>
</evidence>
<dbReference type="Gene3D" id="6.10.250.2090">
    <property type="match status" value="1"/>
</dbReference>
<dbReference type="FunFam" id="3.30.479.30:FF:000004">
    <property type="entry name" value="Putative membrane protease family, stomatin"/>
    <property type="match status" value="1"/>
</dbReference>
<dbReference type="Gene3D" id="3.30.479.30">
    <property type="entry name" value="Band 7 domain"/>
    <property type="match status" value="1"/>
</dbReference>
<dbReference type="SUPFAM" id="SSF117892">
    <property type="entry name" value="Band 7/SPFH domain"/>
    <property type="match status" value="1"/>
</dbReference>
<dbReference type="Pfam" id="PF01145">
    <property type="entry name" value="Band_7"/>
    <property type="match status" value="1"/>
</dbReference>
<evidence type="ECO:0000313" key="4">
    <source>
        <dbReference type="Proteomes" id="UP000054010"/>
    </source>
</evidence>
<dbReference type="PRINTS" id="PR00721">
    <property type="entry name" value="STOMATIN"/>
</dbReference>
<dbReference type="PANTHER" id="PTHR10264:SF19">
    <property type="entry name" value="AT06885P-RELATED"/>
    <property type="match status" value="1"/>
</dbReference>
<name>E1IFM3_9CHLR</name>
<comment type="caution">
    <text evidence="3">The sequence shown here is derived from an EMBL/GenBank/DDBJ whole genome shotgun (WGS) entry which is preliminary data.</text>
</comment>
<dbReference type="HOGENOM" id="CLU_024949_3_3_0"/>
<dbReference type="InterPro" id="IPR043202">
    <property type="entry name" value="Band-7_stomatin-like"/>
</dbReference>
<comment type="similarity">
    <text evidence="1">Belongs to the band 7/mec-2 family.</text>
</comment>
<dbReference type="CDD" id="cd08826">
    <property type="entry name" value="SPFH_eoslipins_u1"/>
    <property type="match status" value="1"/>
</dbReference>